<evidence type="ECO:0000313" key="1">
    <source>
        <dbReference type="EMBL" id="KAF0755711.1"/>
    </source>
</evidence>
<sequence length="51" mass="6219">MGPHIRSKRLTLNDRSRQLRHLLTSKYFHLNNKLLIYKMLLKPIWVYGIQL</sequence>
<accession>A0A6G0YH85</accession>
<organism evidence="1 2">
    <name type="scientific">Aphis craccivora</name>
    <name type="common">Cowpea aphid</name>
    <dbReference type="NCBI Taxonomy" id="307492"/>
    <lineage>
        <taxon>Eukaryota</taxon>
        <taxon>Metazoa</taxon>
        <taxon>Ecdysozoa</taxon>
        <taxon>Arthropoda</taxon>
        <taxon>Hexapoda</taxon>
        <taxon>Insecta</taxon>
        <taxon>Pterygota</taxon>
        <taxon>Neoptera</taxon>
        <taxon>Paraneoptera</taxon>
        <taxon>Hemiptera</taxon>
        <taxon>Sternorrhyncha</taxon>
        <taxon>Aphidomorpha</taxon>
        <taxon>Aphidoidea</taxon>
        <taxon>Aphididae</taxon>
        <taxon>Aphidini</taxon>
        <taxon>Aphis</taxon>
        <taxon>Aphis</taxon>
    </lineage>
</organism>
<dbReference type="AlphaFoldDB" id="A0A6G0YH85"/>
<evidence type="ECO:0000313" key="2">
    <source>
        <dbReference type="Proteomes" id="UP000478052"/>
    </source>
</evidence>
<feature type="non-terminal residue" evidence="1">
    <location>
        <position position="51"/>
    </location>
</feature>
<comment type="caution">
    <text evidence="1">The sequence shown here is derived from an EMBL/GenBank/DDBJ whole genome shotgun (WGS) entry which is preliminary data.</text>
</comment>
<name>A0A6G0YH85_APHCR</name>
<keyword evidence="2" id="KW-1185">Reference proteome</keyword>
<reference evidence="1 2" key="1">
    <citation type="submission" date="2019-08" db="EMBL/GenBank/DDBJ databases">
        <title>Whole genome of Aphis craccivora.</title>
        <authorList>
            <person name="Voronova N.V."/>
            <person name="Shulinski R.S."/>
            <person name="Bandarenka Y.V."/>
            <person name="Zhorov D.G."/>
            <person name="Warner D."/>
        </authorList>
    </citation>
    <scope>NUCLEOTIDE SEQUENCE [LARGE SCALE GENOMIC DNA]</scope>
    <source>
        <strain evidence="1">180601</strain>
        <tissue evidence="1">Whole Body</tissue>
    </source>
</reference>
<dbReference type="Proteomes" id="UP000478052">
    <property type="component" value="Unassembled WGS sequence"/>
</dbReference>
<dbReference type="EMBL" id="VUJU01004046">
    <property type="protein sequence ID" value="KAF0755711.1"/>
    <property type="molecule type" value="Genomic_DNA"/>
</dbReference>
<gene>
    <name evidence="1" type="ORF">FWK35_00018041</name>
</gene>
<protein>
    <submittedName>
        <fullName evidence="1">Uncharacterized protein</fullName>
    </submittedName>
</protein>
<proteinExistence type="predicted"/>